<dbReference type="Pfam" id="PF01697">
    <property type="entry name" value="Glyco_transf_92"/>
    <property type="match status" value="1"/>
</dbReference>
<sequence length="474" mass="54702">MLLYIVTWEQLATVEDVTVFISAPYDIFFFSAYFFNHSKSLGDSAFALLVTADFEVLDQVENFELIAVNSTHRIPQSAKLERITPHDSCKWIAILAKTQLVPNLSQVFISLGGKHAQIPFEVAPVANKPVVICISPLFAAENWPNILVALHVYKKFNAHLHMSIRSVISPILEILKVYEKHGYVTIQSWPKIRLLNHEPDDFNANLNVEFRSQAASQTDCLLRYKESAEFIAFLDLDDLLIPRLASNFLMEFRSFVNVMSDVAFLQYNKENTQSIANQKANVFSVSRMLRSIKFTQKNETGKIVALPAKMNSTWIHWSNDNLKIFHVPREMNAITHLKDVKMVTKIEEDEEEMPTFGDGNEPLMSEKSIREIEEDYRQMSWKPEVRKHLHRLPRGFALSKLIGKCYQETYYKFHARDDNANLRCPGPERCNLTSYKTNCWNSIAEYHSTRDGRLINIHFLENQDFRLSKDGCIV</sequence>
<keyword evidence="5" id="KW-0812">Transmembrane</keyword>
<dbReference type="EMBL" id="CADEPM010000006">
    <property type="protein sequence ID" value="CAB3407048.1"/>
    <property type="molecule type" value="Genomic_DNA"/>
</dbReference>
<evidence type="ECO:0000256" key="3">
    <source>
        <dbReference type="ARBA" id="ARBA00022676"/>
    </source>
</evidence>
<gene>
    <name evidence="9" type="ORF">CBOVIS_LOCUS9032</name>
</gene>
<evidence type="ECO:0000256" key="7">
    <source>
        <dbReference type="ARBA" id="ARBA00023136"/>
    </source>
</evidence>
<keyword evidence="6" id="KW-1133">Transmembrane helix</keyword>
<evidence type="ECO:0000313" key="9">
    <source>
        <dbReference type="EMBL" id="CAB3407048.1"/>
    </source>
</evidence>
<keyword evidence="10" id="KW-1185">Reference proteome</keyword>
<keyword evidence="3 8" id="KW-0328">Glycosyltransferase</keyword>
<dbReference type="AlphaFoldDB" id="A0A8S1F2Q9"/>
<dbReference type="EC" id="2.4.1.-" evidence="8"/>
<evidence type="ECO:0000256" key="5">
    <source>
        <dbReference type="ARBA" id="ARBA00022692"/>
    </source>
</evidence>
<dbReference type="PANTHER" id="PTHR21645:SF8">
    <property type="entry name" value="GLYCOSYLTRANSFERASE FAMILY 92 PROTEIN F13G3.3"/>
    <property type="match status" value="1"/>
</dbReference>
<dbReference type="GO" id="GO:0016020">
    <property type="term" value="C:membrane"/>
    <property type="evidence" value="ECO:0007669"/>
    <property type="project" value="UniProtKB-SubCell"/>
</dbReference>
<dbReference type="OrthoDB" id="5809216at2759"/>
<evidence type="ECO:0000256" key="1">
    <source>
        <dbReference type="ARBA" id="ARBA00004167"/>
    </source>
</evidence>
<dbReference type="Proteomes" id="UP000494206">
    <property type="component" value="Unassembled WGS sequence"/>
</dbReference>
<keyword evidence="7" id="KW-0472">Membrane</keyword>
<protein>
    <recommendedName>
        <fullName evidence="8">Glycosyltransferase family 92 protein</fullName>
        <ecNumber evidence="8">2.4.1.-</ecNumber>
    </recommendedName>
</protein>
<evidence type="ECO:0000256" key="8">
    <source>
        <dbReference type="RuleBase" id="RU366017"/>
    </source>
</evidence>
<evidence type="ECO:0000256" key="4">
    <source>
        <dbReference type="ARBA" id="ARBA00022679"/>
    </source>
</evidence>
<evidence type="ECO:0000256" key="6">
    <source>
        <dbReference type="ARBA" id="ARBA00022989"/>
    </source>
</evidence>
<reference evidence="9 10" key="1">
    <citation type="submission" date="2020-04" db="EMBL/GenBank/DDBJ databases">
        <authorList>
            <person name="Laetsch R D."/>
            <person name="Stevens L."/>
            <person name="Kumar S."/>
            <person name="Blaxter L. M."/>
        </authorList>
    </citation>
    <scope>NUCLEOTIDE SEQUENCE [LARGE SCALE GENOMIC DNA]</scope>
</reference>
<name>A0A8S1F2Q9_9PELO</name>
<keyword evidence="4 8" id="KW-0808">Transferase</keyword>
<accession>A0A8S1F2Q9</accession>
<proteinExistence type="inferred from homology"/>
<dbReference type="InterPro" id="IPR052012">
    <property type="entry name" value="GTase_92"/>
</dbReference>
<comment type="caution">
    <text evidence="9">The sequence shown here is derived from an EMBL/GenBank/DDBJ whole genome shotgun (WGS) entry which is preliminary data.</text>
</comment>
<comment type="subcellular location">
    <subcellularLocation>
        <location evidence="1">Membrane</location>
        <topology evidence="1">Single-pass membrane protein</topology>
    </subcellularLocation>
</comment>
<comment type="similarity">
    <text evidence="2 8">Belongs to the glycosyltransferase 92 family.</text>
</comment>
<evidence type="ECO:0000313" key="10">
    <source>
        <dbReference type="Proteomes" id="UP000494206"/>
    </source>
</evidence>
<dbReference type="GO" id="GO:0016757">
    <property type="term" value="F:glycosyltransferase activity"/>
    <property type="evidence" value="ECO:0007669"/>
    <property type="project" value="UniProtKB-UniRule"/>
</dbReference>
<evidence type="ECO:0000256" key="2">
    <source>
        <dbReference type="ARBA" id="ARBA00007647"/>
    </source>
</evidence>
<dbReference type="InterPro" id="IPR008166">
    <property type="entry name" value="Glyco_transf_92"/>
</dbReference>
<dbReference type="PANTHER" id="PTHR21645">
    <property type="entry name" value="GLYCOSYLTRANSFERASE FAMILY 92 PROTEIN"/>
    <property type="match status" value="1"/>
</dbReference>
<organism evidence="9 10">
    <name type="scientific">Caenorhabditis bovis</name>
    <dbReference type="NCBI Taxonomy" id="2654633"/>
    <lineage>
        <taxon>Eukaryota</taxon>
        <taxon>Metazoa</taxon>
        <taxon>Ecdysozoa</taxon>
        <taxon>Nematoda</taxon>
        <taxon>Chromadorea</taxon>
        <taxon>Rhabditida</taxon>
        <taxon>Rhabditina</taxon>
        <taxon>Rhabditomorpha</taxon>
        <taxon>Rhabditoidea</taxon>
        <taxon>Rhabditidae</taxon>
        <taxon>Peloderinae</taxon>
        <taxon>Caenorhabditis</taxon>
    </lineage>
</organism>